<dbReference type="PANTHER" id="PTHR30028:SF0">
    <property type="entry name" value="PROTEIN ALUMINUM SENSITIVE 3"/>
    <property type="match status" value="1"/>
</dbReference>
<dbReference type="Pfam" id="PF03649">
    <property type="entry name" value="UPF0014"/>
    <property type="match status" value="1"/>
</dbReference>
<feature type="transmembrane region" description="Helical" evidence="6">
    <location>
        <begin position="189"/>
        <end position="211"/>
    </location>
</feature>
<dbReference type="InterPro" id="IPR005226">
    <property type="entry name" value="UPF0014_fam"/>
</dbReference>
<evidence type="ECO:0000256" key="5">
    <source>
        <dbReference type="ARBA" id="ARBA00023136"/>
    </source>
</evidence>
<feature type="transmembrane region" description="Helical" evidence="6">
    <location>
        <begin position="94"/>
        <end position="114"/>
    </location>
</feature>
<keyword evidence="3 6" id="KW-0812">Transmembrane</keyword>
<name>A0A069SGU6_PHOVU</name>
<feature type="transmembrane region" description="Helical" evidence="6">
    <location>
        <begin position="126"/>
        <end position="150"/>
    </location>
</feature>
<comment type="similarity">
    <text evidence="2">Belongs to the UPF0014 family.</text>
</comment>
<protein>
    <recommendedName>
        <fullName evidence="9">ABC transporter permease</fullName>
    </recommendedName>
</protein>
<dbReference type="GO" id="GO:0005886">
    <property type="term" value="C:plasma membrane"/>
    <property type="evidence" value="ECO:0007669"/>
    <property type="project" value="TreeGrafter"/>
</dbReference>
<dbReference type="GeneID" id="5304279"/>
<gene>
    <name evidence="7" type="ORF">M099_3481</name>
</gene>
<comment type="subcellular location">
    <subcellularLocation>
        <location evidence="1">Membrane</location>
        <topology evidence="1">Multi-pass membrane protein</topology>
    </subcellularLocation>
</comment>
<reference evidence="7 8" key="1">
    <citation type="submission" date="2014-04" db="EMBL/GenBank/DDBJ databases">
        <authorList>
            <person name="Sears C."/>
            <person name="Carroll K."/>
            <person name="Sack B.R."/>
            <person name="Qadri F."/>
            <person name="Myers L.L."/>
            <person name="Chung G.-T."/>
            <person name="Escheverria P."/>
            <person name="Fraser C.M."/>
            <person name="Sadzewicz L."/>
            <person name="Shefchek K.A."/>
            <person name="Tallon L."/>
            <person name="Das S.P."/>
            <person name="Daugherty S."/>
            <person name="Mongodin E.F."/>
        </authorList>
    </citation>
    <scope>NUCLEOTIDE SEQUENCE [LARGE SCALE GENOMIC DNA]</scope>
    <source>
        <strain evidence="7 8">3975 RP4</strain>
    </source>
</reference>
<dbReference type="PANTHER" id="PTHR30028">
    <property type="entry name" value="UPF0014 INNER MEMBRANE PROTEIN YBBM-RELATED"/>
    <property type="match status" value="1"/>
</dbReference>
<evidence type="ECO:0000256" key="2">
    <source>
        <dbReference type="ARBA" id="ARBA00005268"/>
    </source>
</evidence>
<dbReference type="Proteomes" id="UP000027661">
    <property type="component" value="Unassembled WGS sequence"/>
</dbReference>
<evidence type="ECO:0000256" key="1">
    <source>
        <dbReference type="ARBA" id="ARBA00004141"/>
    </source>
</evidence>
<evidence type="ECO:0000256" key="4">
    <source>
        <dbReference type="ARBA" id="ARBA00022989"/>
    </source>
</evidence>
<evidence type="ECO:0000313" key="8">
    <source>
        <dbReference type="Proteomes" id="UP000027661"/>
    </source>
</evidence>
<proteinExistence type="inferred from homology"/>
<dbReference type="PATRIC" id="fig|1339352.3.peg.3302"/>
<organism evidence="7 8">
    <name type="scientific">Phocaeicola vulgatus str. 3975 RP4</name>
    <dbReference type="NCBI Taxonomy" id="1339352"/>
    <lineage>
        <taxon>Bacteria</taxon>
        <taxon>Pseudomonadati</taxon>
        <taxon>Bacteroidota</taxon>
        <taxon>Bacteroidia</taxon>
        <taxon>Bacteroidales</taxon>
        <taxon>Bacteroidaceae</taxon>
        <taxon>Phocaeicola</taxon>
    </lineage>
</organism>
<comment type="caution">
    <text evidence="7">The sequence shown here is derived from an EMBL/GenBank/DDBJ whole genome shotgun (WGS) entry which is preliminary data.</text>
</comment>
<evidence type="ECO:0008006" key="9">
    <source>
        <dbReference type="Google" id="ProtNLM"/>
    </source>
</evidence>
<feature type="transmembrane region" description="Helical" evidence="6">
    <location>
        <begin position="64"/>
        <end position="82"/>
    </location>
</feature>
<accession>A0A069SGU6</accession>
<feature type="transmembrane region" description="Helical" evidence="6">
    <location>
        <begin position="37"/>
        <end position="58"/>
    </location>
</feature>
<feature type="transmembrane region" description="Helical" evidence="6">
    <location>
        <begin position="6"/>
        <end position="25"/>
    </location>
</feature>
<keyword evidence="5 6" id="KW-0472">Membrane</keyword>
<keyword evidence="4 6" id="KW-1133">Transmembrane helix</keyword>
<evidence type="ECO:0000256" key="3">
    <source>
        <dbReference type="ARBA" id="ARBA00022692"/>
    </source>
</evidence>
<dbReference type="AlphaFoldDB" id="A0A069SGU6"/>
<sequence>MGTIDIDYGSLGIGLLLMLIPVYFLWHFKTGLLKPVLIGTVRMIIQLFLIGAYLRFLFEWNNPFINFLWVIIMVGVAAETALTRTRLKRGILMIPISIAFFVTVVLVGLYFLGFVLKLDNIFSAQYFIPVFGIIMGNMLGVNVIGLNTYYAGLRREQQLYYFLLGNGATRNEAIAPFVRQALIKAFSPGIANMAVTGLVALPGTMIGQILGGSSPHVAIKYQIMIVVITVVASMLSLMMTIFLASRKSFDSYGRLLRVHKDTKRK</sequence>
<dbReference type="RefSeq" id="WP_005842037.1">
    <property type="nucleotide sequence ID" value="NZ_JNHM01000094.1"/>
</dbReference>
<evidence type="ECO:0000256" key="6">
    <source>
        <dbReference type="SAM" id="Phobius"/>
    </source>
</evidence>
<feature type="transmembrane region" description="Helical" evidence="6">
    <location>
        <begin position="223"/>
        <end position="244"/>
    </location>
</feature>
<dbReference type="EMBL" id="JNHM01000094">
    <property type="protein sequence ID" value="KDS47801.1"/>
    <property type="molecule type" value="Genomic_DNA"/>
</dbReference>
<evidence type="ECO:0000313" key="7">
    <source>
        <dbReference type="EMBL" id="KDS47801.1"/>
    </source>
</evidence>